<keyword evidence="2" id="KW-1185">Reference proteome</keyword>
<comment type="caution">
    <text evidence="1">The sequence shown here is derived from an EMBL/GenBank/DDBJ whole genome shotgun (WGS) entry which is preliminary data.</text>
</comment>
<reference evidence="1 2" key="1">
    <citation type="submission" date="2024-05" db="EMBL/GenBank/DDBJ databases">
        <title>A draft genome resource for the thread blight pathogen Marasmius tenuissimus strain MS-2.</title>
        <authorList>
            <person name="Yulfo-Soto G.E."/>
            <person name="Baruah I.K."/>
            <person name="Amoako-Attah I."/>
            <person name="Bukari Y."/>
            <person name="Meinhardt L.W."/>
            <person name="Bailey B.A."/>
            <person name="Cohen S.P."/>
        </authorList>
    </citation>
    <scope>NUCLEOTIDE SEQUENCE [LARGE SCALE GENOMIC DNA]</scope>
    <source>
        <strain evidence="1 2">MS-2</strain>
    </source>
</reference>
<protein>
    <submittedName>
        <fullName evidence="1">Uncharacterized protein</fullName>
    </submittedName>
</protein>
<accession>A0ABR2Z9U6</accession>
<name>A0ABR2Z9U6_9AGAR</name>
<proteinExistence type="predicted"/>
<evidence type="ECO:0000313" key="2">
    <source>
        <dbReference type="Proteomes" id="UP001437256"/>
    </source>
</evidence>
<dbReference type="Proteomes" id="UP001437256">
    <property type="component" value="Unassembled WGS sequence"/>
</dbReference>
<evidence type="ECO:0000313" key="1">
    <source>
        <dbReference type="EMBL" id="KAL0058361.1"/>
    </source>
</evidence>
<gene>
    <name evidence="1" type="ORF">AAF712_014965</name>
</gene>
<organism evidence="1 2">
    <name type="scientific">Marasmius tenuissimus</name>
    <dbReference type="NCBI Taxonomy" id="585030"/>
    <lineage>
        <taxon>Eukaryota</taxon>
        <taxon>Fungi</taxon>
        <taxon>Dikarya</taxon>
        <taxon>Basidiomycota</taxon>
        <taxon>Agaricomycotina</taxon>
        <taxon>Agaricomycetes</taxon>
        <taxon>Agaricomycetidae</taxon>
        <taxon>Agaricales</taxon>
        <taxon>Marasmiineae</taxon>
        <taxon>Marasmiaceae</taxon>
        <taxon>Marasmius</taxon>
    </lineage>
</organism>
<dbReference type="EMBL" id="JBBXMP010000326">
    <property type="protein sequence ID" value="KAL0058361.1"/>
    <property type="molecule type" value="Genomic_DNA"/>
</dbReference>
<sequence>MFLPDSFHDLTGRISDLLKHNIRILAAKKKCHIEYLDARYHQVPPFGNGTICWFKSKVSNFTKFAGHNYQDALKCALPCWKGLFPNELDSLVQDLLFTFATYRRYCNLRQHMDSTIGSMKTTAAQLGFLFCQYKKAISPISTVETENEFRSHLKRDPKGDREAHKKTFSLVNYKTHALGHKADAIVKYGTTNGTSTQAGKREHKWVKDKYQVTNKNKPEGQIAALITVEHKTSRTVSHRAKLELIPLPDPSLHHQLLQNQNNPMESSAAEPQKILMMHHSK</sequence>